<protein>
    <submittedName>
        <fullName evidence="2">Uncharacterized protein</fullName>
    </submittedName>
</protein>
<name>A0A0K2UKA4_LEPSM</name>
<keyword evidence="1" id="KW-1133">Transmembrane helix</keyword>
<proteinExistence type="predicted"/>
<sequence>MLCIKPRRELTEEQLQERIHLLLLIKRTLYTLITITLGILLIVQVVQCIIKYINKPTYMSSKENSLNFFKSFLFI</sequence>
<feature type="transmembrane region" description="Helical" evidence="1">
    <location>
        <begin position="29"/>
        <end position="53"/>
    </location>
</feature>
<dbReference type="AlphaFoldDB" id="A0A0K2UKA4"/>
<accession>A0A0K2UKA4</accession>
<evidence type="ECO:0000313" key="2">
    <source>
        <dbReference type="EMBL" id="CDW38719.1"/>
    </source>
</evidence>
<keyword evidence="1" id="KW-0812">Transmembrane</keyword>
<evidence type="ECO:0000256" key="1">
    <source>
        <dbReference type="SAM" id="Phobius"/>
    </source>
</evidence>
<keyword evidence="1" id="KW-0472">Membrane</keyword>
<organism evidence="2">
    <name type="scientific">Lepeophtheirus salmonis</name>
    <name type="common">Salmon louse</name>
    <name type="synonym">Caligus salmonis</name>
    <dbReference type="NCBI Taxonomy" id="72036"/>
    <lineage>
        <taxon>Eukaryota</taxon>
        <taxon>Metazoa</taxon>
        <taxon>Ecdysozoa</taxon>
        <taxon>Arthropoda</taxon>
        <taxon>Crustacea</taxon>
        <taxon>Multicrustacea</taxon>
        <taxon>Hexanauplia</taxon>
        <taxon>Copepoda</taxon>
        <taxon>Siphonostomatoida</taxon>
        <taxon>Caligidae</taxon>
        <taxon>Lepeophtheirus</taxon>
    </lineage>
</organism>
<dbReference type="EMBL" id="HACA01021358">
    <property type="protein sequence ID" value="CDW38719.1"/>
    <property type="molecule type" value="Transcribed_RNA"/>
</dbReference>
<reference evidence="2" key="1">
    <citation type="submission" date="2014-05" db="EMBL/GenBank/DDBJ databases">
        <authorList>
            <person name="Chronopoulou M."/>
        </authorList>
    </citation>
    <scope>NUCLEOTIDE SEQUENCE</scope>
    <source>
        <tissue evidence="2">Whole organism</tissue>
    </source>
</reference>